<dbReference type="SMART" id="SM00316">
    <property type="entry name" value="S1"/>
    <property type="match status" value="1"/>
</dbReference>
<dbReference type="Gene3D" id="2.40.50.140">
    <property type="entry name" value="Nucleic acid-binding proteins"/>
    <property type="match status" value="1"/>
</dbReference>
<dbReference type="InterPro" id="IPR010213">
    <property type="entry name" value="TF_NusA"/>
</dbReference>
<dbReference type="GO" id="GO:0005829">
    <property type="term" value="C:cytosol"/>
    <property type="evidence" value="ECO:0007669"/>
    <property type="project" value="TreeGrafter"/>
</dbReference>
<dbReference type="InterPro" id="IPR009019">
    <property type="entry name" value="KH_sf_prok-type"/>
</dbReference>
<dbReference type="CDD" id="cd02134">
    <property type="entry name" value="KH-II_NusA_rpt1"/>
    <property type="match status" value="1"/>
</dbReference>
<dbReference type="InterPro" id="IPR058582">
    <property type="entry name" value="KH_NusA_2nd"/>
</dbReference>
<keyword evidence="4 7" id="KW-0694">RNA-binding</keyword>
<dbReference type="Pfam" id="PF13184">
    <property type="entry name" value="KH_NusA_1st"/>
    <property type="match status" value="1"/>
</dbReference>
<dbReference type="PANTHER" id="PTHR22648">
    <property type="entry name" value="TRANSCRIPTION TERMINATION FACTOR NUSA"/>
    <property type="match status" value="1"/>
</dbReference>
<reference evidence="10 11" key="1">
    <citation type="submission" date="2019-08" db="EMBL/GenBank/DDBJ databases">
        <title>In-depth cultivation of the pig gut microbiome towards novel bacterial diversity and tailored functional studies.</title>
        <authorList>
            <person name="Wylensek D."/>
            <person name="Hitch T.C.A."/>
            <person name="Clavel T."/>
        </authorList>
    </citation>
    <scope>NUCLEOTIDE SEQUENCE [LARGE SCALE GENOMIC DNA]</scope>
    <source>
        <strain evidence="10 11">RF-744-FAT-4</strain>
    </source>
</reference>
<evidence type="ECO:0000259" key="9">
    <source>
        <dbReference type="PROSITE" id="PS50126"/>
    </source>
</evidence>
<dbReference type="GO" id="GO:0003700">
    <property type="term" value="F:DNA-binding transcription factor activity"/>
    <property type="evidence" value="ECO:0007669"/>
    <property type="project" value="InterPro"/>
</dbReference>
<keyword evidence="1 7" id="KW-0806">Transcription termination</keyword>
<dbReference type="SUPFAM" id="SSF69705">
    <property type="entry name" value="Transcription factor NusA, N-terminal domain"/>
    <property type="match status" value="1"/>
</dbReference>
<evidence type="ECO:0000256" key="7">
    <source>
        <dbReference type="HAMAP-Rule" id="MF_00945"/>
    </source>
</evidence>
<accession>A0A7X2NGA3</accession>
<dbReference type="EMBL" id="VUMO01000006">
    <property type="protein sequence ID" value="MSS19965.1"/>
    <property type="molecule type" value="Genomic_DNA"/>
</dbReference>
<dbReference type="Pfam" id="PF00575">
    <property type="entry name" value="S1"/>
    <property type="match status" value="1"/>
</dbReference>
<dbReference type="Pfam" id="PF08529">
    <property type="entry name" value="NusA_N"/>
    <property type="match status" value="1"/>
</dbReference>
<keyword evidence="3 7" id="KW-0889">Transcription antitermination</keyword>
<organism evidence="10 11">
    <name type="scientific">Pseudoramibacter porci</name>
    <dbReference type="NCBI Taxonomy" id="2606631"/>
    <lineage>
        <taxon>Bacteria</taxon>
        <taxon>Bacillati</taxon>
        <taxon>Bacillota</taxon>
        <taxon>Clostridia</taxon>
        <taxon>Eubacteriales</taxon>
        <taxon>Eubacteriaceae</taxon>
        <taxon>Pseudoramibacter</taxon>
    </lineage>
</organism>
<comment type="caution">
    <text evidence="10">The sequence shown here is derived from an EMBL/GenBank/DDBJ whole genome shotgun (WGS) entry which is preliminary data.</text>
</comment>
<dbReference type="Proteomes" id="UP000461754">
    <property type="component" value="Unassembled WGS sequence"/>
</dbReference>
<dbReference type="InterPro" id="IPR003029">
    <property type="entry name" value="S1_domain"/>
</dbReference>
<evidence type="ECO:0000313" key="11">
    <source>
        <dbReference type="Proteomes" id="UP000461754"/>
    </source>
</evidence>
<dbReference type="AlphaFoldDB" id="A0A7X2NGA3"/>
<dbReference type="CDD" id="cd22529">
    <property type="entry name" value="KH-II_NusA_rpt2"/>
    <property type="match status" value="1"/>
</dbReference>
<dbReference type="Pfam" id="PF26594">
    <property type="entry name" value="KH_NusA_2nd"/>
    <property type="match status" value="1"/>
</dbReference>
<evidence type="ECO:0000256" key="6">
    <source>
        <dbReference type="ARBA" id="ARBA00023163"/>
    </source>
</evidence>
<gene>
    <name evidence="7 10" type="primary">nusA</name>
    <name evidence="10" type="ORF">FYJ52_06085</name>
</gene>
<keyword evidence="5 7" id="KW-0805">Transcription regulation</keyword>
<evidence type="ECO:0000256" key="3">
    <source>
        <dbReference type="ARBA" id="ARBA00022814"/>
    </source>
</evidence>
<evidence type="ECO:0000313" key="10">
    <source>
        <dbReference type="EMBL" id="MSS19965.1"/>
    </source>
</evidence>
<feature type="region of interest" description="Disordered" evidence="8">
    <location>
        <begin position="386"/>
        <end position="410"/>
    </location>
</feature>
<dbReference type="InterPro" id="IPR030842">
    <property type="entry name" value="TF_NusA_bacterial"/>
</dbReference>
<evidence type="ECO:0000256" key="5">
    <source>
        <dbReference type="ARBA" id="ARBA00023015"/>
    </source>
</evidence>
<evidence type="ECO:0000256" key="1">
    <source>
        <dbReference type="ARBA" id="ARBA00022472"/>
    </source>
</evidence>
<dbReference type="InterPro" id="IPR036555">
    <property type="entry name" value="NusA_N_sf"/>
</dbReference>
<dbReference type="NCBIfam" id="TIGR01953">
    <property type="entry name" value="NusA"/>
    <property type="match status" value="1"/>
</dbReference>
<dbReference type="SMART" id="SM00322">
    <property type="entry name" value="KH"/>
    <property type="match status" value="2"/>
</dbReference>
<dbReference type="PANTHER" id="PTHR22648:SF0">
    <property type="entry name" value="TRANSCRIPTION TERMINATION_ANTITERMINATION PROTEIN NUSA"/>
    <property type="match status" value="1"/>
</dbReference>
<comment type="function">
    <text evidence="7">Participates in both transcription termination and antitermination.</text>
</comment>
<dbReference type="FunFam" id="3.30.300.20:FF:000005">
    <property type="entry name" value="Transcription termination/antitermination protein NusA"/>
    <property type="match status" value="1"/>
</dbReference>
<sequence>MNAEFMAALDIIEKEKGINKEELIQDIESSIEQAYKKNYGNDQDFEVNFDRETGEIKIFARWLVVDDEAPIGLSHSEKRLQDALEIDDSCQIGDVIEQEIEPKDFGRIAAQNAKQMIYQKIKEQERKKIYNEFIEHEDEVVVGTVDHVERKIIFVNLGDTIALLPLNEQIPGENYRAGDRIKVYILSVRNQSKGPEIVLSRKHPGLLKRLLEDEVPEIFDGIVEVESIAREAGARSKIAVKSNDPSIDPVGACVGHKGSRIQNIIDELGNEKIDVIKYSDNPYEYITNALSPANVKEVLINQETKQAYAIVDDFQFSLAIGKEGQNVRLAVHLTGWKIDIKSDSEFERILSENPNFREEFSKKDEHVEKLVDEIKKEMDALLDDTAGSGQLDLEDDNYSIELNNSDDRTE</sequence>
<dbReference type="FunFam" id="3.30.300.20:FF:000002">
    <property type="entry name" value="Transcription termination/antitermination protein NusA"/>
    <property type="match status" value="1"/>
</dbReference>
<keyword evidence="2 7" id="KW-0963">Cytoplasm</keyword>
<dbReference type="SUPFAM" id="SSF50249">
    <property type="entry name" value="Nucleic acid-binding proteins"/>
    <property type="match status" value="1"/>
</dbReference>
<dbReference type="CDD" id="cd04455">
    <property type="entry name" value="S1_NusA"/>
    <property type="match status" value="1"/>
</dbReference>
<dbReference type="InterPro" id="IPR015946">
    <property type="entry name" value="KH_dom-like_a/b"/>
</dbReference>
<evidence type="ECO:0000256" key="4">
    <source>
        <dbReference type="ARBA" id="ARBA00022884"/>
    </source>
</evidence>
<feature type="domain" description="S1 motif" evidence="9">
    <location>
        <begin position="138"/>
        <end position="202"/>
    </location>
</feature>
<dbReference type="InterPro" id="IPR025249">
    <property type="entry name" value="TF_NusA_KH_1st"/>
</dbReference>
<comment type="subcellular location">
    <subcellularLocation>
        <location evidence="7">Cytoplasm</location>
    </subcellularLocation>
</comment>
<keyword evidence="6 7" id="KW-0804">Transcription</keyword>
<evidence type="ECO:0000256" key="8">
    <source>
        <dbReference type="SAM" id="MobiDB-lite"/>
    </source>
</evidence>
<dbReference type="Gene3D" id="3.30.300.20">
    <property type="match status" value="2"/>
</dbReference>
<dbReference type="HAMAP" id="MF_00945_B">
    <property type="entry name" value="NusA_B"/>
    <property type="match status" value="1"/>
</dbReference>
<dbReference type="InterPro" id="IPR004087">
    <property type="entry name" value="KH_dom"/>
</dbReference>
<dbReference type="PROSITE" id="PS50126">
    <property type="entry name" value="S1"/>
    <property type="match status" value="1"/>
</dbReference>
<dbReference type="Gene3D" id="3.30.1480.10">
    <property type="entry name" value="NusA, N-terminal domain"/>
    <property type="match status" value="1"/>
</dbReference>
<evidence type="ECO:0000256" key="2">
    <source>
        <dbReference type="ARBA" id="ARBA00022490"/>
    </source>
</evidence>
<dbReference type="InterPro" id="IPR013735">
    <property type="entry name" value="TF_NusA_N"/>
</dbReference>
<dbReference type="GO" id="GO:0006353">
    <property type="term" value="P:DNA-templated transcription termination"/>
    <property type="evidence" value="ECO:0007669"/>
    <property type="project" value="UniProtKB-UniRule"/>
</dbReference>
<dbReference type="RefSeq" id="WP_154576341.1">
    <property type="nucleotide sequence ID" value="NZ_VUMO01000006.1"/>
</dbReference>
<comment type="subunit">
    <text evidence="7">Monomer. Binds directly to the core enzyme of the DNA-dependent RNA polymerase and to nascent RNA.</text>
</comment>
<name>A0A7X2NGA3_9FIRM</name>
<proteinExistence type="inferred from homology"/>
<comment type="similarity">
    <text evidence="7">Belongs to the NusA family.</text>
</comment>
<keyword evidence="11" id="KW-1185">Reference proteome</keyword>
<protein>
    <recommendedName>
        <fullName evidence="7">Transcription termination/antitermination protein NusA</fullName>
    </recommendedName>
</protein>
<dbReference type="GO" id="GO:0003723">
    <property type="term" value="F:RNA binding"/>
    <property type="evidence" value="ECO:0007669"/>
    <property type="project" value="UniProtKB-UniRule"/>
</dbReference>
<dbReference type="InterPro" id="IPR012340">
    <property type="entry name" value="NA-bd_OB-fold"/>
</dbReference>
<dbReference type="SUPFAM" id="SSF54814">
    <property type="entry name" value="Prokaryotic type KH domain (KH-domain type II)"/>
    <property type="match status" value="2"/>
</dbReference>
<dbReference type="GO" id="GO:0031564">
    <property type="term" value="P:transcription antitermination"/>
    <property type="evidence" value="ECO:0007669"/>
    <property type="project" value="UniProtKB-UniRule"/>
</dbReference>